<gene>
    <name evidence="2" type="ORF">GBAR_LOCUS21612</name>
</gene>
<keyword evidence="3" id="KW-1185">Reference proteome</keyword>
<protein>
    <submittedName>
        <fullName evidence="2">Uncharacterized protein</fullName>
    </submittedName>
</protein>
<comment type="caution">
    <text evidence="2">The sequence shown here is derived from an EMBL/GenBank/DDBJ whole genome shotgun (WGS) entry which is preliminary data.</text>
</comment>
<dbReference type="SUPFAM" id="SSF103473">
    <property type="entry name" value="MFS general substrate transporter"/>
    <property type="match status" value="1"/>
</dbReference>
<dbReference type="InterPro" id="IPR036259">
    <property type="entry name" value="MFS_trans_sf"/>
</dbReference>
<evidence type="ECO:0000313" key="2">
    <source>
        <dbReference type="EMBL" id="CAI8038765.1"/>
    </source>
</evidence>
<keyword evidence="1" id="KW-0472">Membrane</keyword>
<sequence>MFGIGFGGRNPISTSIRGEYFGRSSFGKIMGMSQVPMNIMLLGAPIYPAILHDMQGSYDFAFLSLAALNFIGGVMFLFAKKPTKRSARTG</sequence>
<reference evidence="2" key="1">
    <citation type="submission" date="2023-03" db="EMBL/GenBank/DDBJ databases">
        <authorList>
            <person name="Steffen K."/>
            <person name="Cardenas P."/>
        </authorList>
    </citation>
    <scope>NUCLEOTIDE SEQUENCE</scope>
</reference>
<keyword evidence="1" id="KW-0812">Transmembrane</keyword>
<keyword evidence="1" id="KW-1133">Transmembrane helix</keyword>
<feature type="transmembrane region" description="Helical" evidence="1">
    <location>
        <begin position="29"/>
        <end position="48"/>
    </location>
</feature>
<proteinExistence type="predicted"/>
<feature type="transmembrane region" description="Helical" evidence="1">
    <location>
        <begin position="60"/>
        <end position="79"/>
    </location>
</feature>
<organism evidence="2 3">
    <name type="scientific">Geodia barretti</name>
    <name type="common">Barrett's horny sponge</name>
    <dbReference type="NCBI Taxonomy" id="519541"/>
    <lineage>
        <taxon>Eukaryota</taxon>
        <taxon>Metazoa</taxon>
        <taxon>Porifera</taxon>
        <taxon>Demospongiae</taxon>
        <taxon>Heteroscleromorpha</taxon>
        <taxon>Tetractinellida</taxon>
        <taxon>Astrophorina</taxon>
        <taxon>Geodiidae</taxon>
        <taxon>Geodia</taxon>
    </lineage>
</organism>
<accession>A0AA35SZ26</accession>
<dbReference type="EMBL" id="CASHTH010003008">
    <property type="protein sequence ID" value="CAI8038765.1"/>
    <property type="molecule type" value="Genomic_DNA"/>
</dbReference>
<evidence type="ECO:0000256" key="1">
    <source>
        <dbReference type="SAM" id="Phobius"/>
    </source>
</evidence>
<name>A0AA35SZ26_GEOBA</name>
<evidence type="ECO:0000313" key="3">
    <source>
        <dbReference type="Proteomes" id="UP001174909"/>
    </source>
</evidence>
<dbReference type="AlphaFoldDB" id="A0AA35SZ26"/>
<dbReference type="Proteomes" id="UP001174909">
    <property type="component" value="Unassembled WGS sequence"/>
</dbReference>
<dbReference type="Gene3D" id="1.20.1250.20">
    <property type="entry name" value="MFS general substrate transporter like domains"/>
    <property type="match status" value="1"/>
</dbReference>